<comment type="caution">
    <text evidence="2">The sequence shown here is derived from an EMBL/GenBank/DDBJ whole genome shotgun (WGS) entry which is preliminary data.</text>
</comment>
<dbReference type="AlphaFoldDB" id="A0AAQ1NZG2"/>
<proteinExistence type="predicted"/>
<dbReference type="SUPFAM" id="SSF49313">
    <property type="entry name" value="Cadherin-like"/>
    <property type="match status" value="1"/>
</dbReference>
<reference evidence="2 3" key="1">
    <citation type="submission" date="2017-11" db="EMBL/GenBank/DDBJ databases">
        <authorList>
            <person name="Lechat P."/>
        </authorList>
    </citation>
    <scope>NUCLEOTIDE SEQUENCE [LARGE SCALE GENOMIC DNA]</scope>
    <source>
        <strain evidence="2">L495</strain>
    </source>
</reference>
<sequence>MKLKIWICMLLVSFCVFGCETKHHEDEALLALLLIASQSGSGGGGSGPIFLTYSLNNKVLGIDRSLPERLGKPNITGGKPNSFVVTPSLPAGLTIDSKTGIISGTPSNTSTVRINFTITASNTNSPGISPKVVSISIPEIFANSDGNVCIGDSINNAPGCNGSNPYSCGASESCYSSRSSCLSDPECTY</sequence>
<dbReference type="EMBL" id="OEJX01000034">
    <property type="protein sequence ID" value="SOR62112.1"/>
    <property type="molecule type" value="Genomic_DNA"/>
</dbReference>
<dbReference type="GO" id="GO:0005509">
    <property type="term" value="F:calcium ion binding"/>
    <property type="evidence" value="ECO:0007669"/>
    <property type="project" value="InterPro"/>
</dbReference>
<dbReference type="GO" id="GO:0016020">
    <property type="term" value="C:membrane"/>
    <property type="evidence" value="ECO:0007669"/>
    <property type="project" value="InterPro"/>
</dbReference>
<evidence type="ECO:0000313" key="2">
    <source>
        <dbReference type="EMBL" id="SOR62112.1"/>
    </source>
</evidence>
<dbReference type="Gene3D" id="2.60.40.10">
    <property type="entry name" value="Immunoglobulins"/>
    <property type="match status" value="1"/>
</dbReference>
<dbReference type="Pfam" id="PF05345">
    <property type="entry name" value="He_PIG"/>
    <property type="match status" value="1"/>
</dbReference>
<feature type="chain" id="PRO_5042983821" evidence="1">
    <location>
        <begin position="19"/>
        <end position="189"/>
    </location>
</feature>
<evidence type="ECO:0000256" key="1">
    <source>
        <dbReference type="SAM" id="SignalP"/>
    </source>
</evidence>
<name>A0AAQ1NZG2_LEPIR</name>
<protein>
    <submittedName>
        <fullName evidence="2">Ig domain protein</fullName>
    </submittedName>
</protein>
<feature type="signal peptide" evidence="1">
    <location>
        <begin position="1"/>
        <end position="18"/>
    </location>
</feature>
<dbReference type="InterPro" id="IPR015919">
    <property type="entry name" value="Cadherin-like_sf"/>
</dbReference>
<accession>A0AAQ1NZG2</accession>
<evidence type="ECO:0000313" key="3">
    <source>
        <dbReference type="Proteomes" id="UP000234460"/>
    </source>
</evidence>
<keyword evidence="1" id="KW-0732">Signal</keyword>
<dbReference type="InterPro" id="IPR013783">
    <property type="entry name" value="Ig-like_fold"/>
</dbReference>
<organism evidence="2 3">
    <name type="scientific">Leptospira interrogans serovar Manilae</name>
    <dbReference type="NCBI Taxonomy" id="214675"/>
    <lineage>
        <taxon>Bacteria</taxon>
        <taxon>Pseudomonadati</taxon>
        <taxon>Spirochaetota</taxon>
        <taxon>Spirochaetia</taxon>
        <taxon>Leptospirales</taxon>
        <taxon>Leptospiraceae</taxon>
        <taxon>Leptospira</taxon>
    </lineage>
</organism>
<gene>
    <name evidence="2" type="ORF">LMANV2_40004</name>
</gene>
<dbReference type="Proteomes" id="UP000234460">
    <property type="component" value="Chromosome LMANV2"/>
</dbReference>